<name>A0A4R7S2W0_9BACT</name>
<dbReference type="PANTHER" id="PTHR11059">
    <property type="entry name" value="DNA REPAIR PROTEIN RECN"/>
    <property type="match status" value="1"/>
</dbReference>
<dbReference type="NCBIfam" id="TIGR00634">
    <property type="entry name" value="recN"/>
    <property type="match status" value="1"/>
</dbReference>
<evidence type="ECO:0000256" key="6">
    <source>
        <dbReference type="ARBA" id="ARBA00022840"/>
    </source>
</evidence>
<dbReference type="OrthoDB" id="9806954at2"/>
<reference evidence="12 13" key="1">
    <citation type="submission" date="2019-03" db="EMBL/GenBank/DDBJ databases">
        <title>Genomic Encyclopedia of Archaeal and Bacterial Type Strains, Phase II (KMG-II): from individual species to whole genera.</title>
        <authorList>
            <person name="Goeker M."/>
        </authorList>
    </citation>
    <scope>NUCLEOTIDE SEQUENCE [LARGE SCALE GENOMIC DNA]</scope>
    <source>
        <strain evidence="12 13">ATCC 25309</strain>
    </source>
</reference>
<dbReference type="PIRSF" id="PIRSF003128">
    <property type="entry name" value="RecN"/>
    <property type="match status" value="1"/>
</dbReference>
<organism evidence="12 13">
    <name type="scientific">Prosthecobacter fusiformis</name>
    <dbReference type="NCBI Taxonomy" id="48464"/>
    <lineage>
        <taxon>Bacteria</taxon>
        <taxon>Pseudomonadati</taxon>
        <taxon>Verrucomicrobiota</taxon>
        <taxon>Verrucomicrobiia</taxon>
        <taxon>Verrucomicrobiales</taxon>
        <taxon>Verrucomicrobiaceae</taxon>
        <taxon>Prosthecobacter</taxon>
    </lineage>
</organism>
<feature type="coiled-coil region" evidence="10">
    <location>
        <begin position="327"/>
        <end position="364"/>
    </location>
</feature>
<dbReference type="PANTHER" id="PTHR11059:SF0">
    <property type="entry name" value="DNA REPAIR PROTEIN RECN"/>
    <property type="match status" value="1"/>
</dbReference>
<comment type="function">
    <text evidence="1 9">May be involved in recombinational repair of damaged DNA.</text>
</comment>
<dbReference type="GO" id="GO:0009432">
    <property type="term" value="P:SOS response"/>
    <property type="evidence" value="ECO:0007669"/>
    <property type="project" value="TreeGrafter"/>
</dbReference>
<keyword evidence="4" id="KW-0547">Nucleotide-binding</keyword>
<evidence type="ECO:0000256" key="2">
    <source>
        <dbReference type="ARBA" id="ARBA00009441"/>
    </source>
</evidence>
<evidence type="ECO:0000256" key="8">
    <source>
        <dbReference type="ARBA" id="ARBA00033408"/>
    </source>
</evidence>
<evidence type="ECO:0000256" key="5">
    <source>
        <dbReference type="ARBA" id="ARBA00022763"/>
    </source>
</evidence>
<sequence length="562" mass="61450">MLSFIKIRHLALVEDVTWDLRAGLIGVTGETGAGKSIIVGALKLILGERADRSLIRNGQDTCTVEASFHLRDTRAVDAVLAEAGLDPCQDGELLIKRSISTGGANKQFVNCSPVTIHVLKALGEHLVDLHGPHDHQSLNSQDRQLEMLDKYIGSEDTLAKYQASWQQWRSALTELDDLENSERSSSQQEDMLRFQAQEIAAANLKPGEEEEIEARHRIAANGARLAEVCSAITGRLSDGEGGILDALREIGKHIHELEKIDPGTTAMFEGFKSAQIELTELESSVQEYADDLETDPAELAQLDQRIHTIQTLKRKYGPTVASILEFQKDAEQKLAKIENRGDELERLTKLVKDRRSEVDKLGKQLTKKRAEAAPKLAKEVASHLTDLGFKRSIFEAQLATLSAPSRNGLEEVDFQFAPNPGEPLKPLRLTASSGEMSRVLLSVKSALAKQDAVPLLVFDEIDANVGGNIAEAVGHKMASLGSTHQVIAITHFPQVASLAASHFVVTKEIEGDRTKSHIREVTDGERIEELARMLGGKLESAREHARNLLSGAPQTAPGFLAL</sequence>
<dbReference type="Proteomes" id="UP000295662">
    <property type="component" value="Unassembled WGS sequence"/>
</dbReference>
<evidence type="ECO:0000256" key="3">
    <source>
        <dbReference type="ARBA" id="ARBA00021315"/>
    </source>
</evidence>
<proteinExistence type="inferred from homology"/>
<keyword evidence="5 9" id="KW-0227">DNA damage</keyword>
<comment type="similarity">
    <text evidence="2 9">Belongs to the RecN family.</text>
</comment>
<dbReference type="GO" id="GO:0006281">
    <property type="term" value="P:DNA repair"/>
    <property type="evidence" value="ECO:0007669"/>
    <property type="project" value="UniProtKB-KW"/>
</dbReference>
<keyword evidence="6" id="KW-0067">ATP-binding</keyword>
<dbReference type="GO" id="GO:0043590">
    <property type="term" value="C:bacterial nucleoid"/>
    <property type="evidence" value="ECO:0007669"/>
    <property type="project" value="TreeGrafter"/>
</dbReference>
<keyword evidence="7 9" id="KW-0234">DNA repair</keyword>
<dbReference type="InterPro" id="IPR004604">
    <property type="entry name" value="DNA_recomb/repair_RecN"/>
</dbReference>
<evidence type="ECO:0000256" key="10">
    <source>
        <dbReference type="SAM" id="Coils"/>
    </source>
</evidence>
<evidence type="ECO:0000313" key="12">
    <source>
        <dbReference type="EMBL" id="TDU71357.1"/>
    </source>
</evidence>
<dbReference type="RefSeq" id="WP_133795516.1">
    <property type="nucleotide sequence ID" value="NZ_SOCA01000003.1"/>
</dbReference>
<dbReference type="InterPro" id="IPR027417">
    <property type="entry name" value="P-loop_NTPase"/>
</dbReference>
<protein>
    <recommendedName>
        <fullName evidence="3 9">DNA repair protein RecN</fullName>
    </recommendedName>
    <alternativeName>
        <fullName evidence="8 9">Recombination protein N</fullName>
    </alternativeName>
</protein>
<dbReference type="AlphaFoldDB" id="A0A4R7S2W0"/>
<evidence type="ECO:0000256" key="4">
    <source>
        <dbReference type="ARBA" id="ARBA00022741"/>
    </source>
</evidence>
<comment type="caution">
    <text evidence="12">The sequence shown here is derived from an EMBL/GenBank/DDBJ whole genome shotgun (WGS) entry which is preliminary data.</text>
</comment>
<accession>A0A4R7S2W0</accession>
<dbReference type="GO" id="GO:0005524">
    <property type="term" value="F:ATP binding"/>
    <property type="evidence" value="ECO:0007669"/>
    <property type="project" value="UniProtKB-KW"/>
</dbReference>
<dbReference type="CDD" id="cd03241">
    <property type="entry name" value="ABC_RecN"/>
    <property type="match status" value="1"/>
</dbReference>
<keyword evidence="13" id="KW-1185">Reference proteome</keyword>
<dbReference type="EMBL" id="SOCA01000003">
    <property type="protein sequence ID" value="TDU71357.1"/>
    <property type="molecule type" value="Genomic_DNA"/>
</dbReference>
<keyword evidence="10" id="KW-0175">Coiled coil</keyword>
<evidence type="ECO:0000256" key="9">
    <source>
        <dbReference type="PIRNR" id="PIRNR003128"/>
    </source>
</evidence>
<dbReference type="GO" id="GO:0006310">
    <property type="term" value="P:DNA recombination"/>
    <property type="evidence" value="ECO:0007669"/>
    <property type="project" value="InterPro"/>
</dbReference>
<evidence type="ECO:0000256" key="7">
    <source>
        <dbReference type="ARBA" id="ARBA00023204"/>
    </source>
</evidence>
<evidence type="ECO:0000259" key="11">
    <source>
        <dbReference type="Pfam" id="PF02463"/>
    </source>
</evidence>
<evidence type="ECO:0000313" key="13">
    <source>
        <dbReference type="Proteomes" id="UP000295662"/>
    </source>
</evidence>
<gene>
    <name evidence="12" type="ORF">EI77_02481</name>
</gene>
<evidence type="ECO:0000256" key="1">
    <source>
        <dbReference type="ARBA" id="ARBA00003618"/>
    </source>
</evidence>
<dbReference type="Pfam" id="PF02463">
    <property type="entry name" value="SMC_N"/>
    <property type="match status" value="1"/>
</dbReference>
<dbReference type="SUPFAM" id="SSF52540">
    <property type="entry name" value="P-loop containing nucleoside triphosphate hydrolases"/>
    <property type="match status" value="1"/>
</dbReference>
<feature type="domain" description="RecF/RecN/SMC N-terminal" evidence="11">
    <location>
        <begin position="14"/>
        <end position="507"/>
    </location>
</feature>
<dbReference type="InterPro" id="IPR003395">
    <property type="entry name" value="RecF/RecN/SMC_N"/>
</dbReference>
<dbReference type="FunFam" id="3.40.50.300:FF:000319">
    <property type="entry name" value="DNA repair protein RecN"/>
    <property type="match status" value="1"/>
</dbReference>
<dbReference type="Gene3D" id="3.40.50.300">
    <property type="entry name" value="P-loop containing nucleotide triphosphate hydrolases"/>
    <property type="match status" value="2"/>
</dbReference>